<evidence type="ECO:0000313" key="3">
    <source>
        <dbReference type="Proteomes" id="UP000005801"/>
    </source>
</evidence>
<comment type="caution">
    <text evidence="2">The sequence shown here is derived from an EMBL/GenBank/DDBJ whole genome shotgun (WGS) entry which is preliminary data.</text>
</comment>
<protein>
    <recommendedName>
        <fullName evidence="4">Outer membrane protein beta-barrel domain-containing protein</fullName>
    </recommendedName>
</protein>
<organism evidence="2 3">
    <name type="scientific">Plesiocystis pacifica SIR-1</name>
    <dbReference type="NCBI Taxonomy" id="391625"/>
    <lineage>
        <taxon>Bacteria</taxon>
        <taxon>Pseudomonadati</taxon>
        <taxon>Myxococcota</taxon>
        <taxon>Polyangia</taxon>
        <taxon>Nannocystales</taxon>
        <taxon>Nannocystaceae</taxon>
        <taxon>Plesiocystis</taxon>
    </lineage>
</organism>
<keyword evidence="1" id="KW-0732">Signal</keyword>
<dbReference type="EMBL" id="ABCS01000016">
    <property type="protein sequence ID" value="EDM79774.1"/>
    <property type="molecule type" value="Genomic_DNA"/>
</dbReference>
<feature type="chain" id="PRO_5002697456" description="Outer membrane protein beta-barrel domain-containing protein" evidence="1">
    <location>
        <begin position="25"/>
        <end position="212"/>
    </location>
</feature>
<proteinExistence type="predicted"/>
<name>A6G2S4_9BACT</name>
<sequence>MRLPSSLALTLGALLVLAPGSVLAAPPEQPPAPFGKGTIVPRLGLGVNLGDDVSSVNWALGAGYFVVDGLEVGARVSGLHLIWDAGLKSELPGIEDELPGTLVDVTPLLRFVFFRSPYFSPYAFGGAGPTFVTNNAPAPVIGHWTAGPGVAIGFGAHVFLDISVSFSGRMTVATCEEAFTDTFESAEGPVEFELGGLCRWRWSPGIGLGVAF</sequence>
<dbReference type="Proteomes" id="UP000005801">
    <property type="component" value="Unassembled WGS sequence"/>
</dbReference>
<accession>A6G2S4</accession>
<evidence type="ECO:0008006" key="4">
    <source>
        <dbReference type="Google" id="ProtNLM"/>
    </source>
</evidence>
<dbReference type="InterPro" id="IPR011250">
    <property type="entry name" value="OMP/PagP_B-barrel"/>
</dbReference>
<dbReference type="AlphaFoldDB" id="A6G2S4"/>
<reference evidence="2 3" key="1">
    <citation type="submission" date="2007-06" db="EMBL/GenBank/DDBJ databases">
        <authorList>
            <person name="Shimkets L."/>
            <person name="Ferriera S."/>
            <person name="Johnson J."/>
            <person name="Kravitz S."/>
            <person name="Beeson K."/>
            <person name="Sutton G."/>
            <person name="Rogers Y.-H."/>
            <person name="Friedman R."/>
            <person name="Frazier M."/>
            <person name="Venter J.C."/>
        </authorList>
    </citation>
    <scope>NUCLEOTIDE SEQUENCE [LARGE SCALE GENOMIC DNA]</scope>
    <source>
        <strain evidence="2 3">SIR-1</strain>
    </source>
</reference>
<evidence type="ECO:0000256" key="1">
    <source>
        <dbReference type="SAM" id="SignalP"/>
    </source>
</evidence>
<feature type="signal peptide" evidence="1">
    <location>
        <begin position="1"/>
        <end position="24"/>
    </location>
</feature>
<dbReference type="STRING" id="391625.PPSIR1_31783"/>
<evidence type="ECO:0000313" key="2">
    <source>
        <dbReference type="EMBL" id="EDM79774.1"/>
    </source>
</evidence>
<keyword evidence="3" id="KW-1185">Reference proteome</keyword>
<dbReference type="SUPFAM" id="SSF56925">
    <property type="entry name" value="OMPA-like"/>
    <property type="match status" value="1"/>
</dbReference>
<gene>
    <name evidence="2" type="ORF">PPSIR1_31783</name>
</gene>